<evidence type="ECO:0000313" key="3">
    <source>
        <dbReference type="EMBL" id="CAI6330597.1"/>
    </source>
</evidence>
<dbReference type="EMBL" id="CAOQHR010000002">
    <property type="protein sequence ID" value="CAI6330597.1"/>
    <property type="molecule type" value="Genomic_DNA"/>
</dbReference>
<feature type="signal peptide" evidence="2">
    <location>
        <begin position="1"/>
        <end position="15"/>
    </location>
</feature>
<feature type="compositionally biased region" description="Low complexity" evidence="1">
    <location>
        <begin position="536"/>
        <end position="581"/>
    </location>
</feature>
<keyword evidence="4" id="KW-1185">Reference proteome</keyword>
<name>A0A9W4U9F0_9PLEO</name>
<sequence length="587" mass="64192">MRYALSLSLLATANAVALPAVAPRAPPPGCKDLFENIVMVEFNDGPTTSGEAGIGAEFETLNILFTNNKCNLEDTFEAKRKTIKGRTGKNFLLSADTSVELGKGKVSAEYVLDGRNIRVGDGSAAAAGKAARDDLAGWKPWTENPKDQVIIENYPQCKDPWIVREFSERSKPDEFDWVPQVTASMPLEALYSLMKENVEDPPDADRNVLDGYIPVSRGQNTNLVTKDYFQSLGLKVDLENINDAVLGFATLVLSYAKAANKPINPNDPNTQEMSPKSWLPFMPRTEFYTIYKAVKSFFPVENELFDIFNTLACYKTTFKNNKFEVSIDETYCKGTVQEPELGTKFGGLQYKYIGKFGKQGVPKELKIKEWIENLHKGSPSPADSPDSSYVSDMLTNFDKNYDESIGGLGKRVERMYKLTRTAPLFEFRDLTPIKTKDFEKFMREVDESIQKLHSTFAERPMRKRAAAAACGYVPSSSISSTGNPTGTTRNSTVTSTSKTSSSSSVKLPSGTGVSNSATSTKTNGSTSGQPTPSPPKSSSSTKPSSTSTTSKTSSTTSKTTSTTSKPTTTSTKSSTKTTSTKTKTRRS</sequence>
<gene>
    <name evidence="3" type="ORF">PDIGIT_LOCUS4267</name>
</gene>
<dbReference type="Proteomes" id="UP001152607">
    <property type="component" value="Unassembled WGS sequence"/>
</dbReference>
<feature type="compositionally biased region" description="Low complexity" evidence="1">
    <location>
        <begin position="483"/>
        <end position="511"/>
    </location>
</feature>
<dbReference type="AlphaFoldDB" id="A0A9W4U9F0"/>
<comment type="caution">
    <text evidence="3">The sequence shown here is derived from an EMBL/GenBank/DDBJ whole genome shotgun (WGS) entry which is preliminary data.</text>
</comment>
<keyword evidence="2" id="KW-0732">Signal</keyword>
<organism evidence="3 4">
    <name type="scientific">Periconia digitata</name>
    <dbReference type="NCBI Taxonomy" id="1303443"/>
    <lineage>
        <taxon>Eukaryota</taxon>
        <taxon>Fungi</taxon>
        <taxon>Dikarya</taxon>
        <taxon>Ascomycota</taxon>
        <taxon>Pezizomycotina</taxon>
        <taxon>Dothideomycetes</taxon>
        <taxon>Pleosporomycetidae</taxon>
        <taxon>Pleosporales</taxon>
        <taxon>Massarineae</taxon>
        <taxon>Periconiaceae</taxon>
        <taxon>Periconia</taxon>
    </lineage>
</organism>
<feature type="chain" id="PRO_5040898832" evidence="2">
    <location>
        <begin position="16"/>
        <end position="587"/>
    </location>
</feature>
<accession>A0A9W4U9F0</accession>
<reference evidence="3" key="1">
    <citation type="submission" date="2023-01" db="EMBL/GenBank/DDBJ databases">
        <authorList>
            <person name="Van Ghelder C."/>
            <person name="Rancurel C."/>
        </authorList>
    </citation>
    <scope>NUCLEOTIDE SEQUENCE</scope>
    <source>
        <strain evidence="3">CNCM I-4278</strain>
    </source>
</reference>
<feature type="region of interest" description="Disordered" evidence="1">
    <location>
        <begin position="473"/>
        <end position="587"/>
    </location>
</feature>
<protein>
    <submittedName>
        <fullName evidence="3">Uncharacterized protein</fullName>
    </submittedName>
</protein>
<evidence type="ECO:0000313" key="4">
    <source>
        <dbReference type="Proteomes" id="UP001152607"/>
    </source>
</evidence>
<evidence type="ECO:0000256" key="2">
    <source>
        <dbReference type="SAM" id="SignalP"/>
    </source>
</evidence>
<evidence type="ECO:0000256" key="1">
    <source>
        <dbReference type="SAM" id="MobiDB-lite"/>
    </source>
</evidence>
<proteinExistence type="predicted"/>
<feature type="compositionally biased region" description="Polar residues" evidence="1">
    <location>
        <begin position="512"/>
        <end position="529"/>
    </location>
</feature>
<dbReference type="OrthoDB" id="1896086at2759"/>